<sequence>MTCETSPAWILEGQEGLQSLKLINNSAIPPLGDHDILVRIHAASLNHRDLAIAKGAHSLTINPKIIAASDGAGVVQSVGSQVRNFQPGDKVCTYMVPQKSESEPVNFADISNGLGQRVDGTLRPFGVFHEAALVKMPSRLSYLEASTLTCAALTAWNALFGLESKGPKKGDVVLVQGSGGVSILAMQYALACGAMVIATTSSDTKGQKLRGLGAHHILNYRTDANWGEAAKRLTPDGKGVHLVVDVGGLSTVGQSLKAVRPEGVISMTGLLGGPPDSNINTLLDCLVNLCTVRGVLLGTRRQFEEMNRFIDDHGIRSALDPKAFGF</sequence>
<dbReference type="Proteomes" id="UP000247810">
    <property type="component" value="Unassembled WGS sequence"/>
</dbReference>
<keyword evidence="3" id="KW-1185">Reference proteome</keyword>
<gene>
    <name evidence="2" type="ORF">BO71DRAFT_454195</name>
</gene>
<dbReference type="InterPro" id="IPR036291">
    <property type="entry name" value="NAD(P)-bd_dom_sf"/>
</dbReference>
<dbReference type="EMBL" id="KZ826112">
    <property type="protein sequence ID" value="PYH88253.1"/>
    <property type="molecule type" value="Genomic_DNA"/>
</dbReference>
<dbReference type="OrthoDB" id="9930022at2759"/>
<dbReference type="Gene3D" id="3.40.50.720">
    <property type="entry name" value="NAD(P)-binding Rossmann-like Domain"/>
    <property type="match status" value="1"/>
</dbReference>
<organism evidence="2 3">
    <name type="scientific">Aspergillus ellipticus CBS 707.79</name>
    <dbReference type="NCBI Taxonomy" id="1448320"/>
    <lineage>
        <taxon>Eukaryota</taxon>
        <taxon>Fungi</taxon>
        <taxon>Dikarya</taxon>
        <taxon>Ascomycota</taxon>
        <taxon>Pezizomycotina</taxon>
        <taxon>Eurotiomycetes</taxon>
        <taxon>Eurotiomycetidae</taxon>
        <taxon>Eurotiales</taxon>
        <taxon>Aspergillaceae</taxon>
        <taxon>Aspergillus</taxon>
        <taxon>Aspergillus subgen. Circumdati</taxon>
    </lineage>
</organism>
<dbReference type="SUPFAM" id="SSF51735">
    <property type="entry name" value="NAD(P)-binding Rossmann-fold domains"/>
    <property type="match status" value="1"/>
</dbReference>
<dbReference type="CDD" id="cd08276">
    <property type="entry name" value="MDR7"/>
    <property type="match status" value="1"/>
</dbReference>
<name>A0A319DB48_9EURO</name>
<dbReference type="Pfam" id="PF08240">
    <property type="entry name" value="ADH_N"/>
    <property type="match status" value="1"/>
</dbReference>
<dbReference type="SMART" id="SM00829">
    <property type="entry name" value="PKS_ER"/>
    <property type="match status" value="1"/>
</dbReference>
<evidence type="ECO:0000313" key="3">
    <source>
        <dbReference type="Proteomes" id="UP000247810"/>
    </source>
</evidence>
<dbReference type="InterPro" id="IPR052711">
    <property type="entry name" value="Zinc_ADH-like"/>
</dbReference>
<accession>A0A319DB48</accession>
<reference evidence="2 3" key="1">
    <citation type="submission" date="2018-02" db="EMBL/GenBank/DDBJ databases">
        <title>The genomes of Aspergillus section Nigri reveals drivers in fungal speciation.</title>
        <authorList>
            <consortium name="DOE Joint Genome Institute"/>
            <person name="Vesth T.C."/>
            <person name="Nybo J."/>
            <person name="Theobald S."/>
            <person name="Brandl J."/>
            <person name="Frisvad J.C."/>
            <person name="Nielsen K.F."/>
            <person name="Lyhne E.K."/>
            <person name="Kogle M.E."/>
            <person name="Kuo A."/>
            <person name="Riley R."/>
            <person name="Clum A."/>
            <person name="Nolan M."/>
            <person name="Lipzen A."/>
            <person name="Salamov A."/>
            <person name="Henrissat B."/>
            <person name="Wiebenga A."/>
            <person name="De vries R.P."/>
            <person name="Grigoriev I.V."/>
            <person name="Mortensen U.H."/>
            <person name="Andersen M.R."/>
            <person name="Baker S.E."/>
        </authorList>
    </citation>
    <scope>NUCLEOTIDE SEQUENCE [LARGE SCALE GENOMIC DNA]</scope>
    <source>
        <strain evidence="2 3">CBS 707.79</strain>
    </source>
</reference>
<dbReference type="SUPFAM" id="SSF50129">
    <property type="entry name" value="GroES-like"/>
    <property type="match status" value="1"/>
</dbReference>
<dbReference type="InterPro" id="IPR013149">
    <property type="entry name" value="ADH-like_C"/>
</dbReference>
<dbReference type="STRING" id="1448320.A0A319DB48"/>
<dbReference type="AlphaFoldDB" id="A0A319DB48"/>
<protein>
    <submittedName>
        <fullName evidence="2">Alcohol dehydrogenase</fullName>
    </submittedName>
</protein>
<dbReference type="VEuPathDB" id="FungiDB:BO71DRAFT_454195"/>
<proteinExistence type="predicted"/>
<dbReference type="Pfam" id="PF00107">
    <property type="entry name" value="ADH_zinc_N"/>
    <property type="match status" value="1"/>
</dbReference>
<dbReference type="PANTHER" id="PTHR45033:SF2">
    <property type="entry name" value="ZINC-TYPE ALCOHOL DEHYDROGENASE-LIKE PROTEIN C1773.06C"/>
    <property type="match status" value="1"/>
</dbReference>
<dbReference type="Gene3D" id="3.90.180.10">
    <property type="entry name" value="Medium-chain alcohol dehydrogenases, catalytic domain"/>
    <property type="match status" value="1"/>
</dbReference>
<dbReference type="InterPro" id="IPR011032">
    <property type="entry name" value="GroES-like_sf"/>
</dbReference>
<feature type="domain" description="Enoyl reductase (ER)" evidence="1">
    <location>
        <begin position="16"/>
        <end position="326"/>
    </location>
</feature>
<dbReference type="InterPro" id="IPR020843">
    <property type="entry name" value="ER"/>
</dbReference>
<dbReference type="InterPro" id="IPR013154">
    <property type="entry name" value="ADH-like_N"/>
</dbReference>
<dbReference type="PANTHER" id="PTHR45033">
    <property type="match status" value="1"/>
</dbReference>
<evidence type="ECO:0000313" key="2">
    <source>
        <dbReference type="EMBL" id="PYH88253.1"/>
    </source>
</evidence>
<evidence type="ECO:0000259" key="1">
    <source>
        <dbReference type="SMART" id="SM00829"/>
    </source>
</evidence>
<dbReference type="GO" id="GO:0016491">
    <property type="term" value="F:oxidoreductase activity"/>
    <property type="evidence" value="ECO:0007669"/>
    <property type="project" value="InterPro"/>
</dbReference>